<organism evidence="3 4">
    <name type="scientific">Desulforhopalus singaporensis</name>
    <dbReference type="NCBI Taxonomy" id="91360"/>
    <lineage>
        <taxon>Bacteria</taxon>
        <taxon>Pseudomonadati</taxon>
        <taxon>Thermodesulfobacteriota</taxon>
        <taxon>Desulfobulbia</taxon>
        <taxon>Desulfobulbales</taxon>
        <taxon>Desulfocapsaceae</taxon>
        <taxon>Desulforhopalus</taxon>
    </lineage>
</organism>
<dbReference type="SMART" id="SM00530">
    <property type="entry name" value="HTH_XRE"/>
    <property type="match status" value="1"/>
</dbReference>
<evidence type="ECO:0000313" key="3">
    <source>
        <dbReference type="EMBL" id="SDP41839.1"/>
    </source>
</evidence>
<reference evidence="3 4" key="1">
    <citation type="submission" date="2016-10" db="EMBL/GenBank/DDBJ databases">
        <authorList>
            <person name="de Groot N.N."/>
        </authorList>
    </citation>
    <scope>NUCLEOTIDE SEQUENCE [LARGE SCALE GENOMIC DNA]</scope>
    <source>
        <strain evidence="3 4">DSM 12130</strain>
    </source>
</reference>
<dbReference type="STRING" id="91360.SAMN05660330_02706"/>
<dbReference type="PROSITE" id="PS50943">
    <property type="entry name" value="HTH_CROC1"/>
    <property type="match status" value="1"/>
</dbReference>
<keyword evidence="1" id="KW-0238">DNA-binding</keyword>
<dbReference type="PANTHER" id="PTHR46797">
    <property type="entry name" value="HTH-TYPE TRANSCRIPTIONAL REGULATOR"/>
    <property type="match status" value="1"/>
</dbReference>
<keyword evidence="4" id="KW-1185">Reference proteome</keyword>
<dbReference type="Gene3D" id="1.10.260.40">
    <property type="entry name" value="lambda repressor-like DNA-binding domains"/>
    <property type="match status" value="1"/>
</dbReference>
<dbReference type="SUPFAM" id="SSF51182">
    <property type="entry name" value="RmlC-like cupins"/>
    <property type="match status" value="1"/>
</dbReference>
<dbReference type="GO" id="GO:0003677">
    <property type="term" value="F:DNA binding"/>
    <property type="evidence" value="ECO:0007669"/>
    <property type="project" value="UniProtKB-KW"/>
</dbReference>
<protein>
    <submittedName>
        <fullName evidence="3">Transcriptional regulator, XRE family with cupin sensor</fullName>
    </submittedName>
</protein>
<accession>A0A1H0SJY9</accession>
<dbReference type="Proteomes" id="UP000199073">
    <property type="component" value="Unassembled WGS sequence"/>
</dbReference>
<dbReference type="PANTHER" id="PTHR46797:SF2">
    <property type="entry name" value="TRANSCRIPTIONAL REGULATOR"/>
    <property type="match status" value="1"/>
</dbReference>
<dbReference type="InterPro" id="IPR010982">
    <property type="entry name" value="Lambda_DNA-bd_dom_sf"/>
</dbReference>
<dbReference type="Pfam" id="PF01381">
    <property type="entry name" value="HTH_3"/>
    <property type="match status" value="1"/>
</dbReference>
<dbReference type="CDD" id="cd00093">
    <property type="entry name" value="HTH_XRE"/>
    <property type="match status" value="1"/>
</dbReference>
<dbReference type="SUPFAM" id="SSF47413">
    <property type="entry name" value="lambda repressor-like DNA-binding domains"/>
    <property type="match status" value="1"/>
</dbReference>
<gene>
    <name evidence="3" type="ORF">SAMN05660330_02706</name>
</gene>
<sequence length="222" mass="24949">MLAVSCKHENYLMNSLRGITMQLSFSEKLRQARKNNNLTIEQLANMVGCSKSYISQLENDATKPSVTMLGKLVEALGVPITDFFQDNRAGSQETEGEMETSPAIIKSESLVKKGSRRTINYPDGKTKSHFLTRAVYQKKMQPILTVIEPGGDSNNEEKIVHPVGSEEFLMVVKGEIEFEVAGETYIMEEGDSFYFNGNTPHRWRNSGDETAEVLFVWTPAVW</sequence>
<dbReference type="InterPro" id="IPR001387">
    <property type="entry name" value="Cro/C1-type_HTH"/>
</dbReference>
<dbReference type="CDD" id="cd02209">
    <property type="entry name" value="cupin_XRE_C"/>
    <property type="match status" value="1"/>
</dbReference>
<dbReference type="InterPro" id="IPR011051">
    <property type="entry name" value="RmlC_Cupin_sf"/>
</dbReference>
<name>A0A1H0SJY9_9BACT</name>
<dbReference type="GO" id="GO:0005829">
    <property type="term" value="C:cytosol"/>
    <property type="evidence" value="ECO:0007669"/>
    <property type="project" value="TreeGrafter"/>
</dbReference>
<dbReference type="EMBL" id="FNJI01000019">
    <property type="protein sequence ID" value="SDP41839.1"/>
    <property type="molecule type" value="Genomic_DNA"/>
</dbReference>
<dbReference type="GO" id="GO:0003700">
    <property type="term" value="F:DNA-binding transcription factor activity"/>
    <property type="evidence" value="ECO:0007669"/>
    <property type="project" value="TreeGrafter"/>
</dbReference>
<evidence type="ECO:0000256" key="1">
    <source>
        <dbReference type="ARBA" id="ARBA00023125"/>
    </source>
</evidence>
<dbReference type="Gene3D" id="2.60.120.10">
    <property type="entry name" value="Jelly Rolls"/>
    <property type="match status" value="1"/>
</dbReference>
<feature type="domain" description="HTH cro/C1-type" evidence="2">
    <location>
        <begin position="29"/>
        <end position="83"/>
    </location>
</feature>
<dbReference type="AlphaFoldDB" id="A0A1H0SJY9"/>
<dbReference type="InterPro" id="IPR050807">
    <property type="entry name" value="TransReg_Diox_bact_type"/>
</dbReference>
<evidence type="ECO:0000259" key="2">
    <source>
        <dbReference type="PROSITE" id="PS50943"/>
    </source>
</evidence>
<proteinExistence type="predicted"/>
<dbReference type="Pfam" id="PF07883">
    <property type="entry name" value="Cupin_2"/>
    <property type="match status" value="1"/>
</dbReference>
<evidence type="ECO:0000313" key="4">
    <source>
        <dbReference type="Proteomes" id="UP000199073"/>
    </source>
</evidence>
<dbReference type="InterPro" id="IPR014710">
    <property type="entry name" value="RmlC-like_jellyroll"/>
</dbReference>
<dbReference type="InterPro" id="IPR013096">
    <property type="entry name" value="Cupin_2"/>
</dbReference>